<sequence>MNLKDFTTFFALLIGLNIAGYLLNIGISLVWNKVYKHQSTITKKEVLSSILTLFINIIIAIPGYILWIKGFITFNNQDPWLTFIILFLFLDILMYVLHWASHNIVVLKKIHLQHHEHTEQFNVVSLYYMSPWESILFGLLLTVVALLFSLNVYGFIAFLIYNWFYGVVTHLNTKLSKPYFLIFTTNYFHKNHHKLFSKNYGFYTILWDRLFKTESTNL</sequence>
<keyword evidence="3 5" id="KW-1133">Transmembrane helix</keyword>
<evidence type="ECO:0000256" key="5">
    <source>
        <dbReference type="SAM" id="Phobius"/>
    </source>
</evidence>
<evidence type="ECO:0000256" key="4">
    <source>
        <dbReference type="ARBA" id="ARBA00023136"/>
    </source>
</evidence>
<dbReference type="InterPro" id="IPR006694">
    <property type="entry name" value="Fatty_acid_hydroxylase"/>
</dbReference>
<name>A0ABN0RRB1_9FLAO</name>
<feature type="transmembrane region" description="Helical" evidence="5">
    <location>
        <begin position="135"/>
        <end position="164"/>
    </location>
</feature>
<evidence type="ECO:0000259" key="6">
    <source>
        <dbReference type="Pfam" id="PF04116"/>
    </source>
</evidence>
<feature type="domain" description="Fatty acid hydroxylase" evidence="6">
    <location>
        <begin position="83"/>
        <end position="213"/>
    </location>
</feature>
<feature type="transmembrane region" description="Helical" evidence="5">
    <location>
        <begin position="6"/>
        <end position="25"/>
    </location>
</feature>
<evidence type="ECO:0000256" key="3">
    <source>
        <dbReference type="ARBA" id="ARBA00022989"/>
    </source>
</evidence>
<reference evidence="7 8" key="1">
    <citation type="journal article" date="2014" name="Genome Announc.">
        <title>Draft Genome Sequence of the Carrageenan-Degrading Bacterium Cellulophaga sp. Strain KL-A, Isolated from Decaying Marine Algae.</title>
        <authorList>
            <person name="Shan D."/>
            <person name="Ying J."/>
            <person name="Li X."/>
            <person name="Gao Z."/>
            <person name="Wei G."/>
            <person name="Shao Z."/>
        </authorList>
    </citation>
    <scope>NUCLEOTIDE SEQUENCE [LARGE SCALE GENOMIC DNA]</scope>
    <source>
        <strain evidence="7 8">KL-A</strain>
    </source>
</reference>
<comment type="subcellular location">
    <subcellularLocation>
        <location evidence="1">Membrane</location>
    </subcellularLocation>
</comment>
<feature type="transmembrane region" description="Helical" evidence="5">
    <location>
        <begin position="80"/>
        <end position="100"/>
    </location>
</feature>
<dbReference type="EMBL" id="ARZX01000003">
    <property type="protein sequence ID" value="EWH14446.1"/>
    <property type="molecule type" value="Genomic_DNA"/>
</dbReference>
<dbReference type="PANTHER" id="PTHR11863">
    <property type="entry name" value="STEROL DESATURASE"/>
    <property type="match status" value="1"/>
</dbReference>
<keyword evidence="8" id="KW-1185">Reference proteome</keyword>
<evidence type="ECO:0000313" key="8">
    <source>
        <dbReference type="Proteomes" id="UP000019275"/>
    </source>
</evidence>
<protein>
    <submittedName>
        <fullName evidence="7">Fatty acid hydroxylase</fullName>
    </submittedName>
</protein>
<gene>
    <name evidence="7" type="ORF">KLA_03742</name>
</gene>
<dbReference type="Pfam" id="PF04116">
    <property type="entry name" value="FA_hydroxylase"/>
    <property type="match status" value="1"/>
</dbReference>
<feature type="transmembrane region" description="Helical" evidence="5">
    <location>
        <begin position="46"/>
        <end position="68"/>
    </location>
</feature>
<evidence type="ECO:0000313" key="7">
    <source>
        <dbReference type="EMBL" id="EWH14446.1"/>
    </source>
</evidence>
<evidence type="ECO:0000256" key="1">
    <source>
        <dbReference type="ARBA" id="ARBA00004370"/>
    </source>
</evidence>
<evidence type="ECO:0000256" key="2">
    <source>
        <dbReference type="ARBA" id="ARBA00022692"/>
    </source>
</evidence>
<dbReference type="InterPro" id="IPR050307">
    <property type="entry name" value="Sterol_Desaturase_Related"/>
</dbReference>
<accession>A0ABN0RRB1</accession>
<organism evidence="7 8">
    <name type="scientific">Cellulophaga geojensis KL-A</name>
    <dbReference type="NCBI Taxonomy" id="1328323"/>
    <lineage>
        <taxon>Bacteria</taxon>
        <taxon>Pseudomonadati</taxon>
        <taxon>Bacteroidota</taxon>
        <taxon>Flavobacteriia</taxon>
        <taxon>Flavobacteriales</taxon>
        <taxon>Flavobacteriaceae</taxon>
        <taxon>Cellulophaga</taxon>
    </lineage>
</organism>
<dbReference type="RefSeq" id="WP_034644071.1">
    <property type="nucleotide sequence ID" value="NZ_ARZX01000003.1"/>
</dbReference>
<proteinExistence type="predicted"/>
<comment type="caution">
    <text evidence="7">The sequence shown here is derived from an EMBL/GenBank/DDBJ whole genome shotgun (WGS) entry which is preliminary data.</text>
</comment>
<keyword evidence="2 5" id="KW-0812">Transmembrane</keyword>
<dbReference type="Proteomes" id="UP000019275">
    <property type="component" value="Unassembled WGS sequence"/>
</dbReference>
<keyword evidence="4 5" id="KW-0472">Membrane</keyword>